<dbReference type="Pfam" id="PF12784">
    <property type="entry name" value="PDDEXK_2"/>
    <property type="match status" value="1"/>
</dbReference>
<dbReference type="PANTHER" id="PTHR41317:SF1">
    <property type="entry name" value="PD-(D_E)XK NUCLEASE FAMILY TRANSPOSASE"/>
    <property type="match status" value="1"/>
</dbReference>
<reference evidence="1" key="2">
    <citation type="submission" date="2021-04" db="EMBL/GenBank/DDBJ databases">
        <authorList>
            <person name="Gilroy R."/>
        </authorList>
    </citation>
    <scope>NUCLEOTIDE SEQUENCE</scope>
    <source>
        <strain evidence="1">ChiGjej6B6-14162</strain>
    </source>
</reference>
<reference evidence="1" key="1">
    <citation type="journal article" date="2021" name="PeerJ">
        <title>Extensive microbial diversity within the chicken gut microbiome revealed by metagenomics and culture.</title>
        <authorList>
            <person name="Gilroy R."/>
            <person name="Ravi A."/>
            <person name="Getino M."/>
            <person name="Pursley I."/>
            <person name="Horton D.L."/>
            <person name="Alikhan N.F."/>
            <person name="Baker D."/>
            <person name="Gharbi K."/>
            <person name="Hall N."/>
            <person name="Watson M."/>
            <person name="Adriaenssens E.M."/>
            <person name="Foster-Nyarko E."/>
            <person name="Jarju S."/>
            <person name="Secka A."/>
            <person name="Antonio M."/>
            <person name="Oren A."/>
            <person name="Chaudhuri R.R."/>
            <person name="La Ragione R."/>
            <person name="Hildebrand F."/>
            <person name="Pallen M.J."/>
        </authorList>
    </citation>
    <scope>NUCLEOTIDE SEQUENCE</scope>
    <source>
        <strain evidence="1">ChiGjej6B6-14162</strain>
    </source>
</reference>
<protein>
    <submittedName>
        <fullName evidence="1">Rpn family recombination-promoting nuclease/putative transposase</fullName>
    </submittedName>
</protein>
<proteinExistence type="predicted"/>
<dbReference type="Proteomes" id="UP000886740">
    <property type="component" value="Unassembled WGS sequence"/>
</dbReference>
<dbReference type="EMBL" id="DXEL01000003">
    <property type="protein sequence ID" value="HIX73476.1"/>
    <property type="molecule type" value="Genomic_DNA"/>
</dbReference>
<gene>
    <name evidence="1" type="ORF">H9977_00220</name>
</gene>
<comment type="caution">
    <text evidence="1">The sequence shown here is derived from an EMBL/GenBank/DDBJ whole genome shotgun (WGS) entry which is preliminary data.</text>
</comment>
<dbReference type="PANTHER" id="PTHR41317">
    <property type="entry name" value="PD-(D_E)XK NUCLEASE FAMILY TRANSPOSASE"/>
    <property type="match status" value="1"/>
</dbReference>
<dbReference type="NCBIfam" id="TIGR01784">
    <property type="entry name" value="T_den_put_tspse"/>
    <property type="match status" value="1"/>
</dbReference>
<name>A0A9D1X6I6_9BACT</name>
<organism evidence="1 2">
    <name type="scientific">Candidatus Parabacteroides intestinipullorum</name>
    <dbReference type="NCBI Taxonomy" id="2838723"/>
    <lineage>
        <taxon>Bacteria</taxon>
        <taxon>Pseudomonadati</taxon>
        <taxon>Bacteroidota</taxon>
        <taxon>Bacteroidia</taxon>
        <taxon>Bacteroidales</taxon>
        <taxon>Tannerellaceae</taxon>
        <taxon>Parabacteroides</taxon>
    </lineage>
</organism>
<dbReference type="AlphaFoldDB" id="A0A9D1X6I6"/>
<evidence type="ECO:0000313" key="1">
    <source>
        <dbReference type="EMBL" id="HIX73476.1"/>
    </source>
</evidence>
<accession>A0A9D1X6I6</accession>
<sequence>MGRFINPFTDMGFKRIFGQEVNKNLLIDFLNDLLEGEKRIVNITFLDKEQLGTAADDRSCIYDIYCENENGERFIVEIQNRGHRNFKERAIYYLSRAIANQGQKGPSWMFDLKAVYGVFFMNFHLDGRRQARFRTDVSLRDMRTNEPFSDKMRFIFLDLPAFTKDEERCETDFERWIYVLKNMEILQRMPFKARKSVFEELEKIADISALSKEDQEKYEHIIKVYRDNLATEQWALETGEKKGHEKGLQEGIQIGREEGIQIGREEGLLDAARGMKAKGYPLEDIVQITGLSPKEIQAL</sequence>
<evidence type="ECO:0000313" key="2">
    <source>
        <dbReference type="Proteomes" id="UP000886740"/>
    </source>
</evidence>
<dbReference type="InterPro" id="IPR010106">
    <property type="entry name" value="RpnA"/>
</dbReference>